<dbReference type="AlphaFoldDB" id="A0A2N0VIR2"/>
<dbReference type="RefSeq" id="WP_101071261.1">
    <property type="nucleotide sequence ID" value="NZ_PISP01000001.1"/>
</dbReference>
<dbReference type="Proteomes" id="UP000233398">
    <property type="component" value="Unassembled WGS sequence"/>
</dbReference>
<reference evidence="1 2" key="1">
    <citation type="submission" date="2017-11" db="EMBL/GenBank/DDBJ databases">
        <title>Rhodohalobacter 15182 sp. nov., isolated from a salt lake.</title>
        <authorList>
            <person name="Han S."/>
        </authorList>
    </citation>
    <scope>NUCLEOTIDE SEQUENCE [LARGE SCALE GENOMIC DNA]</scope>
    <source>
        <strain evidence="1 2">15182</strain>
    </source>
</reference>
<dbReference type="EMBL" id="PISP01000001">
    <property type="protein sequence ID" value="PKD44018.1"/>
    <property type="molecule type" value="Genomic_DNA"/>
</dbReference>
<gene>
    <name evidence="1" type="ORF">CWD77_00635</name>
</gene>
<name>A0A2N0VIR2_9BACT</name>
<evidence type="ECO:0000313" key="2">
    <source>
        <dbReference type="Proteomes" id="UP000233398"/>
    </source>
</evidence>
<comment type="caution">
    <text evidence="1">The sequence shown here is derived from an EMBL/GenBank/DDBJ whole genome shotgun (WGS) entry which is preliminary data.</text>
</comment>
<sequence length="99" mass="11655">MSQSAYEDLPAARWGAGFDLNTLYAALSYQESCHQSVSGDRVLTEGRVFRPEQKDLEQTLMFEWRITMDEFRIVICCLRLGKTRRVYPQYPENLREKED</sequence>
<accession>A0A2N0VIR2</accession>
<proteinExistence type="predicted"/>
<organism evidence="1 2">
    <name type="scientific">Rhodohalobacter barkolensis</name>
    <dbReference type="NCBI Taxonomy" id="2053187"/>
    <lineage>
        <taxon>Bacteria</taxon>
        <taxon>Pseudomonadati</taxon>
        <taxon>Balneolota</taxon>
        <taxon>Balneolia</taxon>
        <taxon>Balneolales</taxon>
        <taxon>Balneolaceae</taxon>
        <taxon>Rhodohalobacter</taxon>
    </lineage>
</organism>
<keyword evidence="2" id="KW-1185">Reference proteome</keyword>
<protein>
    <submittedName>
        <fullName evidence="1">Uncharacterized protein</fullName>
    </submittedName>
</protein>
<evidence type="ECO:0000313" key="1">
    <source>
        <dbReference type="EMBL" id="PKD44018.1"/>
    </source>
</evidence>